<evidence type="ECO:0000313" key="2">
    <source>
        <dbReference type="Proteomes" id="UP000625682"/>
    </source>
</evidence>
<dbReference type="AlphaFoldDB" id="A0A917NXC4"/>
<proteinExistence type="predicted"/>
<reference evidence="1" key="1">
    <citation type="journal article" date="2014" name="Int. J. Syst. Evol. Microbiol.">
        <title>Complete genome sequence of Corynebacterium casei LMG S-19264T (=DSM 44701T), isolated from a smear-ripened cheese.</title>
        <authorList>
            <consortium name="US DOE Joint Genome Institute (JGI-PGF)"/>
            <person name="Walter F."/>
            <person name="Albersmeier A."/>
            <person name="Kalinowski J."/>
            <person name="Ruckert C."/>
        </authorList>
    </citation>
    <scope>NUCLEOTIDE SEQUENCE</scope>
    <source>
        <strain evidence="1">CGMCC 4.7272</strain>
    </source>
</reference>
<evidence type="ECO:0000313" key="1">
    <source>
        <dbReference type="EMBL" id="GGJ34409.1"/>
    </source>
</evidence>
<name>A0A917NXC4_9ACTN</name>
<reference evidence="1" key="2">
    <citation type="submission" date="2020-09" db="EMBL/GenBank/DDBJ databases">
        <authorList>
            <person name="Sun Q."/>
            <person name="Zhou Y."/>
        </authorList>
    </citation>
    <scope>NUCLEOTIDE SEQUENCE</scope>
    <source>
        <strain evidence="1">CGMCC 4.7272</strain>
    </source>
</reference>
<dbReference type="EMBL" id="BMMU01000009">
    <property type="protein sequence ID" value="GGJ34409.1"/>
    <property type="molecule type" value="Genomic_DNA"/>
</dbReference>
<sequence length="63" mass="7213">MKLDELTDSELIQKIAYALHLAVKTSLGQEKVDECYAYCSVNGKLDVYKQAFEQFKQQVIIVD</sequence>
<keyword evidence="2" id="KW-1185">Reference proteome</keyword>
<organism evidence="1 2">
    <name type="scientific">Streptomyces lacrimifluminis</name>
    <dbReference type="NCBI Taxonomy" id="1500077"/>
    <lineage>
        <taxon>Bacteria</taxon>
        <taxon>Bacillati</taxon>
        <taxon>Actinomycetota</taxon>
        <taxon>Actinomycetes</taxon>
        <taxon>Kitasatosporales</taxon>
        <taxon>Streptomycetaceae</taxon>
        <taxon>Streptomyces</taxon>
    </lineage>
</organism>
<protein>
    <submittedName>
        <fullName evidence="1">Uncharacterized protein</fullName>
    </submittedName>
</protein>
<comment type="caution">
    <text evidence="1">The sequence shown here is derived from an EMBL/GenBank/DDBJ whole genome shotgun (WGS) entry which is preliminary data.</text>
</comment>
<dbReference type="Proteomes" id="UP000625682">
    <property type="component" value="Unassembled WGS sequence"/>
</dbReference>
<dbReference type="RefSeq" id="WP_189148175.1">
    <property type="nucleotide sequence ID" value="NZ_BAABER010000020.1"/>
</dbReference>
<accession>A0A917NXC4</accession>
<gene>
    <name evidence="1" type="ORF">GCM10012282_33970</name>
</gene>